<reference evidence="3" key="1">
    <citation type="journal article" date="2019" name="Int. J. Syst. Evol. Microbiol.">
        <title>The Global Catalogue of Microorganisms (GCM) 10K type strain sequencing project: providing services to taxonomists for standard genome sequencing and annotation.</title>
        <authorList>
            <consortium name="The Broad Institute Genomics Platform"/>
            <consortium name="The Broad Institute Genome Sequencing Center for Infectious Disease"/>
            <person name="Wu L."/>
            <person name="Ma J."/>
        </authorList>
    </citation>
    <scope>NUCLEOTIDE SEQUENCE [LARGE SCALE GENOMIC DNA]</scope>
    <source>
        <strain evidence="3">CCUG 59189</strain>
    </source>
</reference>
<evidence type="ECO:0000313" key="3">
    <source>
        <dbReference type="Proteomes" id="UP001597262"/>
    </source>
</evidence>
<gene>
    <name evidence="2" type="ORF">ACFQ3W_05615</name>
</gene>
<keyword evidence="3" id="KW-1185">Reference proteome</keyword>
<dbReference type="RefSeq" id="WP_379317499.1">
    <property type="nucleotide sequence ID" value="NZ_JBHTLM010000003.1"/>
</dbReference>
<proteinExistence type="predicted"/>
<feature type="domain" description="PIN" evidence="1">
    <location>
        <begin position="3"/>
        <end position="71"/>
    </location>
</feature>
<name>A0ABW3RTH0_9BACL</name>
<protein>
    <submittedName>
        <fullName evidence="2">PIN domain-containing protein</fullName>
    </submittedName>
</protein>
<evidence type="ECO:0000259" key="1">
    <source>
        <dbReference type="Pfam" id="PF01850"/>
    </source>
</evidence>
<dbReference type="EMBL" id="JBHTLM010000003">
    <property type="protein sequence ID" value="MFD1175783.1"/>
    <property type="molecule type" value="Genomic_DNA"/>
</dbReference>
<dbReference type="Pfam" id="PF01850">
    <property type="entry name" value="PIN"/>
    <property type="match status" value="1"/>
</dbReference>
<dbReference type="Gene3D" id="3.40.50.1010">
    <property type="entry name" value="5'-nuclease"/>
    <property type="match status" value="1"/>
</dbReference>
<evidence type="ECO:0000313" key="2">
    <source>
        <dbReference type="EMBL" id="MFD1175783.1"/>
    </source>
</evidence>
<dbReference type="InterPro" id="IPR029060">
    <property type="entry name" value="PIN-like_dom_sf"/>
</dbReference>
<comment type="caution">
    <text evidence="2">The sequence shown here is derived from an EMBL/GenBank/DDBJ whole genome shotgun (WGS) entry which is preliminary data.</text>
</comment>
<dbReference type="InterPro" id="IPR002716">
    <property type="entry name" value="PIN_dom"/>
</dbReference>
<accession>A0ABW3RTH0</accession>
<sequence length="82" mass="9679">MKYLLDTNVISELVKKKPNLGVLHWINERDESKSMLFLSVITFGELQKGIRKLSDKSRAERLQAWIYQELSSRFEERILPLT</sequence>
<dbReference type="Proteomes" id="UP001597262">
    <property type="component" value="Unassembled WGS sequence"/>
</dbReference>
<organism evidence="2 3">
    <name type="scientific">Paenibacillus puldeungensis</name>
    <dbReference type="NCBI Taxonomy" id="696536"/>
    <lineage>
        <taxon>Bacteria</taxon>
        <taxon>Bacillati</taxon>
        <taxon>Bacillota</taxon>
        <taxon>Bacilli</taxon>
        <taxon>Bacillales</taxon>
        <taxon>Paenibacillaceae</taxon>
        <taxon>Paenibacillus</taxon>
    </lineage>
</organism>
<dbReference type="SUPFAM" id="SSF88723">
    <property type="entry name" value="PIN domain-like"/>
    <property type="match status" value="1"/>
</dbReference>